<dbReference type="CDD" id="cd03363">
    <property type="entry name" value="TOPRIM_TopoIA_TopoI"/>
    <property type="match status" value="1"/>
</dbReference>
<evidence type="ECO:0000256" key="3">
    <source>
        <dbReference type="ARBA" id="ARBA00022723"/>
    </source>
</evidence>
<protein>
    <recommendedName>
        <fullName evidence="8">DNA topoisomerase 1</fullName>
        <ecNumber evidence="8">5.6.2.1</ecNumber>
    </recommendedName>
    <alternativeName>
        <fullName evidence="8">DNA topoisomerase I</fullName>
    </alternativeName>
</protein>
<feature type="region of interest" description="Disordered" evidence="9">
    <location>
        <begin position="851"/>
        <end position="928"/>
    </location>
</feature>
<dbReference type="InterPro" id="IPR034149">
    <property type="entry name" value="TOPRIM_TopoI"/>
</dbReference>
<dbReference type="HAMAP" id="MF_00952">
    <property type="entry name" value="Topoisom_1_prok"/>
    <property type="match status" value="1"/>
</dbReference>
<dbReference type="Gene3D" id="3.40.50.140">
    <property type="match status" value="1"/>
</dbReference>
<dbReference type="PANTHER" id="PTHR42785">
    <property type="entry name" value="DNA TOPOISOMERASE, TYPE IA, CORE"/>
    <property type="match status" value="1"/>
</dbReference>
<dbReference type="InterPro" id="IPR023405">
    <property type="entry name" value="Topo_IA_core_domain"/>
</dbReference>
<dbReference type="InterPro" id="IPR013825">
    <property type="entry name" value="Topo_IA_cen_sub2"/>
</dbReference>
<feature type="site" description="Interaction with DNA" evidence="8">
    <location>
        <position position="515"/>
    </location>
</feature>
<evidence type="ECO:0000256" key="5">
    <source>
        <dbReference type="ARBA" id="ARBA00023029"/>
    </source>
</evidence>
<keyword evidence="3" id="KW-0479">Metal-binding</keyword>
<comment type="catalytic activity">
    <reaction evidence="1 8">
        <text>ATP-independent breakage of single-stranded DNA, followed by passage and rejoining.</text>
        <dbReference type="EC" id="5.6.2.1"/>
    </reaction>
</comment>
<dbReference type="InterPro" id="IPR006171">
    <property type="entry name" value="TOPRIM_dom"/>
</dbReference>
<dbReference type="InterPro" id="IPR001763">
    <property type="entry name" value="Rhodanese-like_dom"/>
</dbReference>
<dbReference type="Gene3D" id="1.10.290.10">
    <property type="entry name" value="Topoisomerase I, domain 4"/>
    <property type="match status" value="1"/>
</dbReference>
<dbReference type="InterPro" id="IPR003601">
    <property type="entry name" value="Topo_IA_2"/>
</dbReference>
<dbReference type="PROSITE" id="PS50880">
    <property type="entry name" value="TOPRIM"/>
    <property type="match status" value="1"/>
</dbReference>
<evidence type="ECO:0000256" key="4">
    <source>
        <dbReference type="ARBA" id="ARBA00022842"/>
    </source>
</evidence>
<dbReference type="GO" id="GO:0003917">
    <property type="term" value="F:DNA topoisomerase type I (single strand cut, ATP-independent) activity"/>
    <property type="evidence" value="ECO:0007669"/>
    <property type="project" value="UniProtKB-UniRule"/>
</dbReference>
<organism evidence="13 14">
    <name type="scientific">Pseudanabaena cinerea FACHB-1277</name>
    <dbReference type="NCBI Taxonomy" id="2949581"/>
    <lineage>
        <taxon>Bacteria</taxon>
        <taxon>Bacillati</taxon>
        <taxon>Cyanobacteriota</taxon>
        <taxon>Cyanophyceae</taxon>
        <taxon>Pseudanabaenales</taxon>
        <taxon>Pseudanabaenaceae</taxon>
        <taxon>Pseudanabaena</taxon>
        <taxon>Pseudanabaena cinerea</taxon>
    </lineage>
</organism>
<dbReference type="NCBIfam" id="TIGR01051">
    <property type="entry name" value="topA_bact"/>
    <property type="match status" value="1"/>
</dbReference>
<dbReference type="Gene3D" id="1.10.460.10">
    <property type="entry name" value="Topoisomerase I, domain 2"/>
    <property type="match status" value="1"/>
</dbReference>
<dbReference type="Proteomes" id="UP000631421">
    <property type="component" value="Unassembled WGS sequence"/>
</dbReference>
<dbReference type="CDD" id="cd00186">
    <property type="entry name" value="TOP1Ac"/>
    <property type="match status" value="1"/>
</dbReference>
<dbReference type="InterPro" id="IPR023406">
    <property type="entry name" value="Topo_IA_AS"/>
</dbReference>
<evidence type="ECO:0000256" key="1">
    <source>
        <dbReference type="ARBA" id="ARBA00000213"/>
    </source>
</evidence>
<dbReference type="PANTHER" id="PTHR42785:SF1">
    <property type="entry name" value="DNA TOPOISOMERASE"/>
    <property type="match status" value="1"/>
</dbReference>
<keyword evidence="5 8" id="KW-0799">Topoisomerase</keyword>
<feature type="domain" description="Topo IA-type catalytic" evidence="12">
    <location>
        <begin position="141"/>
        <end position="583"/>
    </location>
</feature>
<feature type="site" description="Interaction with DNA" evidence="8">
    <location>
        <position position="32"/>
    </location>
</feature>
<dbReference type="InterPro" id="IPR000380">
    <property type="entry name" value="Topo_IA"/>
</dbReference>
<keyword evidence="14" id="KW-1185">Reference proteome</keyword>
<proteinExistence type="inferred from homology"/>
<dbReference type="SUPFAM" id="SSF56712">
    <property type="entry name" value="Prokaryotic type I DNA topoisomerase"/>
    <property type="match status" value="1"/>
</dbReference>
<reference evidence="13" key="2">
    <citation type="submission" date="2020-08" db="EMBL/GenBank/DDBJ databases">
        <authorList>
            <person name="Chen M."/>
            <person name="Teng W."/>
            <person name="Zhao L."/>
            <person name="Hu C."/>
            <person name="Zhou Y."/>
            <person name="Han B."/>
            <person name="Song L."/>
            <person name="Shu W."/>
        </authorList>
    </citation>
    <scope>NUCLEOTIDE SEQUENCE</scope>
    <source>
        <strain evidence="13">FACHB-1277</strain>
    </source>
</reference>
<comment type="function">
    <text evidence="8">Releases the supercoiling and torsional tension of DNA, which is introduced during the DNA replication and transcription, by transiently cleaving and rejoining one strand of the DNA duplex. Introduces a single-strand break via transesterification at a target site in duplex DNA. The scissile phosphodiester is attacked by the catalytic tyrosine of the enzyme, resulting in the formation of a DNA-(5'-phosphotyrosyl)-enzyme intermediate and the expulsion of a 3'-OH DNA strand. The free DNA strand then undergoes passage around the unbroken strand, thus removing DNA supercoils. Finally, in the religation step, the DNA 3'-OH attacks the covalent intermediate to expel the active-site tyrosine and restore the DNA phosphodiester backbone.</text>
</comment>
<dbReference type="SMART" id="SM00493">
    <property type="entry name" value="TOPRIM"/>
    <property type="match status" value="1"/>
</dbReference>
<feature type="site" description="Interaction with DNA" evidence="8">
    <location>
        <position position="167"/>
    </location>
</feature>
<evidence type="ECO:0000313" key="14">
    <source>
        <dbReference type="Proteomes" id="UP000631421"/>
    </source>
</evidence>
<feature type="site" description="Interaction with DNA" evidence="8">
    <location>
        <position position="322"/>
    </location>
</feature>
<dbReference type="GO" id="GO:0006265">
    <property type="term" value="P:DNA topological change"/>
    <property type="evidence" value="ECO:0007669"/>
    <property type="project" value="UniProtKB-UniRule"/>
</dbReference>
<comment type="caution">
    <text evidence="13">The sequence shown here is derived from an EMBL/GenBank/DDBJ whole genome shotgun (WGS) entry which is preliminary data.</text>
</comment>
<dbReference type="AlphaFoldDB" id="A0A926Z4Z1"/>
<dbReference type="PROSITE" id="PS00396">
    <property type="entry name" value="TOPO_IA_1"/>
    <property type="match status" value="1"/>
</dbReference>
<dbReference type="InterPro" id="IPR013826">
    <property type="entry name" value="Topo_IA_cen_sub3"/>
</dbReference>
<dbReference type="InterPro" id="IPR003602">
    <property type="entry name" value="Topo_IA_DNA-bd_dom"/>
</dbReference>
<dbReference type="InterPro" id="IPR013497">
    <property type="entry name" value="Topo_IA_cen"/>
</dbReference>
<dbReference type="Pfam" id="PF13368">
    <property type="entry name" value="Toprim_C_rpt"/>
    <property type="match status" value="4"/>
</dbReference>
<dbReference type="GO" id="GO:0003677">
    <property type="term" value="F:DNA binding"/>
    <property type="evidence" value="ECO:0007669"/>
    <property type="project" value="UniProtKB-KW"/>
</dbReference>
<dbReference type="SMART" id="SM00437">
    <property type="entry name" value="TOP1Ac"/>
    <property type="match status" value="1"/>
</dbReference>
<dbReference type="SMART" id="SM00436">
    <property type="entry name" value="TOP1Bc"/>
    <property type="match status" value="1"/>
</dbReference>
<evidence type="ECO:0000259" key="12">
    <source>
        <dbReference type="PROSITE" id="PS52039"/>
    </source>
</evidence>
<dbReference type="EC" id="5.6.2.1" evidence="8"/>
<feature type="site" description="Interaction with DNA" evidence="8">
    <location>
        <position position="155"/>
    </location>
</feature>
<keyword evidence="6 8" id="KW-0238">DNA-binding</keyword>
<feature type="domain" description="Rhodanese" evidence="10">
    <location>
        <begin position="784"/>
        <end position="824"/>
    </location>
</feature>
<sequence>MSTLVIVESPTKARTIRNFLPSEYRVEASMGHVRDLPQSASDIPAELKNFEWAKLGVNVDADFEPLYIVPDDKKKIVRELKAALKGAKEVILATDEDREGESISWHLLQILQPKVPIKRMVFHEITSEAIKGALKNCRQIDDRLVHAQETRRILDRLVGYTLSPLLWKKIAWGLSAGRVQSVAVRLIVNRERERRAFKSGSYWDLKANLYVPKQEFPVQLVSVGGVNVATGKDFDEATGKIAKGRKVLLLDEAAAIALKNKLNGKVWTVTNLDERPNTRKPSPPFTTSTMQQEANRKLRMSARDAMRVAQALYEQGFITYMRTDSVHLSQQAITAARQCVSTMYGSNFLSKEPRQYVTKSKGAQEAHEAIRPAGETFRTPQATGLSGRELALYDLIWKRTVASQMADAQLTMLSVQLTVEDAIFRAAGKRIDFAGFFRAYVEGSDDPDAALEEKEITLPILKLGDQPACRELNTVGHETQPPARYTEAALVKMLESEGIGRPSTYASIIGTICDRGYVQLINNALIPTFTAFAVTSLLEEHFPNLVDPSFTSKMEQTLDDISTGSVEWLPYLKKFYSGEQGLSEQVKSRDSLIDGEAARTVHLEGLDDVKVKIGKFGAYIQVGEGDRTVNSSIPTNLTPADLDPEKIEQLLKQKLEGPDQVGIHPEANEPIFMMVGQYGPYVQLGQITEAVPKPKRASLPKGMQPEQVTLDIAVKLLALPRTLGEHPDTGHRVFVNTGRFGPYVCHVKGNGDKDDNRSLKSTDDPYTITLERALELLAQPKVLRGAAAAKVLKSLGKHPDDQEAIEILDGKYGAYVKHGKVNVSLTKEQTVEGLTVEEAVAMLAAKAKTTKGAGKGAKAGTAKKAPKAAATKTATTKTATTKTATTKTAKAATTKTTTAKSAKATTKTAAKSTATKSTAKSTAAKSTK</sequence>
<dbReference type="Gene3D" id="2.70.20.10">
    <property type="entry name" value="Topoisomerase I, domain 3"/>
    <property type="match status" value="1"/>
</dbReference>
<evidence type="ECO:0000256" key="2">
    <source>
        <dbReference type="ARBA" id="ARBA00009446"/>
    </source>
</evidence>
<feature type="site" description="Interaction with DNA" evidence="8">
    <location>
        <position position="151"/>
    </location>
</feature>
<feature type="site" description="Interaction with DNA" evidence="8">
    <location>
        <position position="160"/>
    </location>
</feature>
<reference evidence="13" key="1">
    <citation type="journal article" date="2015" name="ISME J.">
        <title>Draft Genome Sequence of Streptomyces incarnatus NRRL8089, which Produces the Nucleoside Antibiotic Sinefungin.</title>
        <authorList>
            <person name="Oshima K."/>
            <person name="Hattori M."/>
            <person name="Shimizu H."/>
            <person name="Fukuda K."/>
            <person name="Nemoto M."/>
            <person name="Inagaki K."/>
            <person name="Tamura T."/>
        </authorList>
    </citation>
    <scope>NUCLEOTIDE SEQUENCE</scope>
    <source>
        <strain evidence="13">FACHB-1277</strain>
    </source>
</reference>
<evidence type="ECO:0000313" key="13">
    <source>
        <dbReference type="EMBL" id="MBD2149058.1"/>
    </source>
</evidence>
<keyword evidence="4" id="KW-0460">Magnesium</keyword>
<dbReference type="PROSITE" id="PS50206">
    <property type="entry name" value="RHODANESE_3"/>
    <property type="match status" value="1"/>
</dbReference>
<feature type="site" description="Interaction with DNA" evidence="8">
    <location>
        <position position="152"/>
    </location>
</feature>
<dbReference type="EMBL" id="JACJPY010000005">
    <property type="protein sequence ID" value="MBD2149058.1"/>
    <property type="molecule type" value="Genomic_DNA"/>
</dbReference>
<dbReference type="InterPro" id="IPR013824">
    <property type="entry name" value="Topo_IA_cen_sub1"/>
</dbReference>
<evidence type="ECO:0000256" key="9">
    <source>
        <dbReference type="SAM" id="MobiDB-lite"/>
    </source>
</evidence>
<comment type="subunit">
    <text evidence="8">Monomer.</text>
</comment>
<feature type="active site" description="O-(5'-phospho-DNA)-tyrosine intermediate" evidence="8">
    <location>
        <position position="320"/>
    </location>
</feature>
<name>A0A926Z4Z1_9CYAN</name>
<evidence type="ECO:0000259" key="10">
    <source>
        <dbReference type="PROSITE" id="PS50206"/>
    </source>
</evidence>
<comment type="similarity">
    <text evidence="2 8">Belongs to the type IA topoisomerase family.</text>
</comment>
<feature type="region of interest" description="Interaction with DNA" evidence="8">
    <location>
        <begin position="175"/>
        <end position="180"/>
    </location>
</feature>
<dbReference type="GO" id="GO:0046872">
    <property type="term" value="F:metal ion binding"/>
    <property type="evidence" value="ECO:0007669"/>
    <property type="project" value="UniProtKB-KW"/>
</dbReference>
<dbReference type="PRINTS" id="PR00417">
    <property type="entry name" value="PRTPISMRASEI"/>
</dbReference>
<dbReference type="InterPro" id="IPR028612">
    <property type="entry name" value="Topoisom_1_IA"/>
</dbReference>
<evidence type="ECO:0000256" key="6">
    <source>
        <dbReference type="ARBA" id="ARBA00023125"/>
    </source>
</evidence>
<keyword evidence="7 8" id="KW-0413">Isomerase</keyword>
<accession>A0A926Z4Z1</accession>
<dbReference type="Pfam" id="PF01751">
    <property type="entry name" value="Toprim"/>
    <property type="match status" value="1"/>
</dbReference>
<dbReference type="RefSeq" id="WP_190349393.1">
    <property type="nucleotide sequence ID" value="NZ_JACJPY010000005.1"/>
</dbReference>
<gene>
    <name evidence="8 13" type="primary">topA</name>
    <name evidence="13" type="ORF">H6F44_02790</name>
</gene>
<evidence type="ECO:0000256" key="7">
    <source>
        <dbReference type="ARBA" id="ARBA00023235"/>
    </source>
</evidence>
<evidence type="ECO:0000259" key="11">
    <source>
        <dbReference type="PROSITE" id="PS50880"/>
    </source>
</evidence>
<evidence type="ECO:0000256" key="8">
    <source>
        <dbReference type="HAMAP-Rule" id="MF_00952"/>
    </source>
</evidence>
<dbReference type="InterPro" id="IPR005733">
    <property type="entry name" value="TopoI_bac-type"/>
</dbReference>
<dbReference type="Pfam" id="PF01131">
    <property type="entry name" value="Topoisom_bac"/>
    <property type="match status" value="1"/>
</dbReference>
<feature type="domain" description="Toprim" evidence="11">
    <location>
        <begin position="2"/>
        <end position="126"/>
    </location>
</feature>
<dbReference type="PROSITE" id="PS52039">
    <property type="entry name" value="TOPO_IA_2"/>
    <property type="match status" value="1"/>
</dbReference>
<dbReference type="InterPro" id="IPR025589">
    <property type="entry name" value="Toprim_C_rpt"/>
</dbReference>